<proteinExistence type="predicted"/>
<organism evidence="2 3">
    <name type="scientific">Paramuricea clavata</name>
    <name type="common">Red gorgonian</name>
    <name type="synonym">Violescent sea-whip</name>
    <dbReference type="NCBI Taxonomy" id="317549"/>
    <lineage>
        <taxon>Eukaryota</taxon>
        <taxon>Metazoa</taxon>
        <taxon>Cnidaria</taxon>
        <taxon>Anthozoa</taxon>
        <taxon>Octocorallia</taxon>
        <taxon>Malacalcyonacea</taxon>
        <taxon>Plexauridae</taxon>
        <taxon>Paramuricea</taxon>
    </lineage>
</organism>
<dbReference type="PANTHER" id="PTHR19324">
    <property type="entry name" value="PERFORIN-LIKE PROTEIN 1"/>
    <property type="match status" value="1"/>
</dbReference>
<dbReference type="OrthoDB" id="5974897at2759"/>
<evidence type="ECO:0000313" key="3">
    <source>
        <dbReference type="Proteomes" id="UP001152795"/>
    </source>
</evidence>
<keyword evidence="3" id="KW-1185">Reference proteome</keyword>
<sequence>MSWPSGTYGFPKTSTSCPDMWIPGWRKQIMEDDSGTGSTSLSTDLRMHMDVSLVDYALTRHFCTKTIDSGGSQKAWPGGMYCIYKKNQCPSGMKDGFIKWDDEDTPNKDGNDKHGILPDGEFGTTDGNDLATKISYCCNDQGDWKQSIELPVNEPFYLLPHQSKNCQRVKGALSTLEHITYDTEDSNNHDALQGSHAYKDD</sequence>
<protein>
    <submittedName>
        <fullName evidence="2">Uncharacterized protein</fullName>
    </submittedName>
</protein>
<accession>A0A6S7JXP2</accession>
<evidence type="ECO:0000256" key="1">
    <source>
        <dbReference type="SAM" id="MobiDB-lite"/>
    </source>
</evidence>
<evidence type="ECO:0000313" key="2">
    <source>
        <dbReference type="EMBL" id="CAB4036577.1"/>
    </source>
</evidence>
<dbReference type="PANTHER" id="PTHR19324:SF33">
    <property type="entry name" value="MUCIN-5AC"/>
    <property type="match status" value="1"/>
</dbReference>
<comment type="caution">
    <text evidence="2">The sequence shown here is derived from an EMBL/GenBank/DDBJ whole genome shotgun (WGS) entry which is preliminary data.</text>
</comment>
<dbReference type="Pfam" id="PF16977">
    <property type="entry name" value="ApeC"/>
    <property type="match status" value="1"/>
</dbReference>
<dbReference type="Proteomes" id="UP001152795">
    <property type="component" value="Unassembled WGS sequence"/>
</dbReference>
<name>A0A6S7JXP2_PARCT</name>
<feature type="compositionally biased region" description="Basic and acidic residues" evidence="1">
    <location>
        <begin position="103"/>
        <end position="116"/>
    </location>
</feature>
<reference evidence="2" key="1">
    <citation type="submission" date="2020-04" db="EMBL/GenBank/DDBJ databases">
        <authorList>
            <person name="Alioto T."/>
            <person name="Alioto T."/>
            <person name="Gomez Garrido J."/>
        </authorList>
    </citation>
    <scope>NUCLEOTIDE SEQUENCE</scope>
    <source>
        <strain evidence="2">A484AB</strain>
    </source>
</reference>
<feature type="non-terminal residue" evidence="2">
    <location>
        <position position="1"/>
    </location>
</feature>
<dbReference type="EMBL" id="CACRXK020022185">
    <property type="protein sequence ID" value="CAB4036577.1"/>
    <property type="molecule type" value="Genomic_DNA"/>
</dbReference>
<gene>
    <name evidence="2" type="ORF">PACLA_8A068940</name>
</gene>
<dbReference type="AlphaFoldDB" id="A0A6S7JXP2"/>
<feature type="region of interest" description="Disordered" evidence="1">
    <location>
        <begin position="103"/>
        <end position="122"/>
    </location>
</feature>
<dbReference type="InterPro" id="IPR031569">
    <property type="entry name" value="ApeC"/>
</dbReference>